<feature type="region of interest" description="Disordered" evidence="1">
    <location>
        <begin position="31"/>
        <end position="108"/>
    </location>
</feature>
<organism evidence="3 4">
    <name type="scientific">Postia placenta MAD-698-R-SB12</name>
    <dbReference type="NCBI Taxonomy" id="670580"/>
    <lineage>
        <taxon>Eukaryota</taxon>
        <taxon>Fungi</taxon>
        <taxon>Dikarya</taxon>
        <taxon>Basidiomycota</taxon>
        <taxon>Agaricomycotina</taxon>
        <taxon>Agaricomycetes</taxon>
        <taxon>Polyporales</taxon>
        <taxon>Adustoporiaceae</taxon>
        <taxon>Rhodonia</taxon>
    </lineage>
</organism>
<keyword evidence="2" id="KW-1133">Transmembrane helix</keyword>
<proteinExistence type="predicted"/>
<gene>
    <name evidence="3" type="ORF">POSPLADRAFT_1140199</name>
</gene>
<feature type="compositionally biased region" description="Basic and acidic residues" evidence="1">
    <location>
        <begin position="83"/>
        <end position="99"/>
    </location>
</feature>
<keyword evidence="2" id="KW-0472">Membrane</keyword>
<name>A0A1X6N4H9_9APHY</name>
<feature type="transmembrane region" description="Helical" evidence="2">
    <location>
        <begin position="124"/>
        <end position="144"/>
    </location>
</feature>
<feature type="transmembrane region" description="Helical" evidence="2">
    <location>
        <begin position="180"/>
        <end position="202"/>
    </location>
</feature>
<evidence type="ECO:0000256" key="2">
    <source>
        <dbReference type="SAM" id="Phobius"/>
    </source>
</evidence>
<dbReference type="AlphaFoldDB" id="A0A1X6N4H9"/>
<sequence>MSASTSSTFVIPAIFGSLSQSRPEYDLEAQVIVGTHEQQSLPTPPSALTHAPRSQYSPVDEGTNPIDDFFGVVRPSRTPRGTQDSRHDAMSLPVHHDDAPPPYSSTGEPPAYSRFAEHPTLAMYLFRFGFLFPLFWLAGALILCSPLRAPEDWEVSKTEAEREELIENMRRTEMKWAKRCLVAFSLFSLAILVAVLAAVFTMRS</sequence>
<dbReference type="GeneID" id="36330091"/>
<evidence type="ECO:0008006" key="5">
    <source>
        <dbReference type="Google" id="ProtNLM"/>
    </source>
</evidence>
<accession>A0A1X6N4H9</accession>
<evidence type="ECO:0000313" key="4">
    <source>
        <dbReference type="Proteomes" id="UP000194127"/>
    </source>
</evidence>
<protein>
    <recommendedName>
        <fullName evidence="5">Transmembrane protein</fullName>
    </recommendedName>
</protein>
<dbReference type="RefSeq" id="XP_024340309.1">
    <property type="nucleotide sequence ID" value="XM_024485142.1"/>
</dbReference>
<evidence type="ECO:0000313" key="3">
    <source>
        <dbReference type="EMBL" id="OSX63515.1"/>
    </source>
</evidence>
<keyword evidence="4" id="KW-1185">Reference proteome</keyword>
<reference evidence="3 4" key="1">
    <citation type="submission" date="2017-04" db="EMBL/GenBank/DDBJ databases">
        <title>Genome Sequence of the Model Brown-Rot Fungus Postia placenta SB12.</title>
        <authorList>
            <consortium name="DOE Joint Genome Institute"/>
            <person name="Gaskell J."/>
            <person name="Kersten P."/>
            <person name="Larrondo L.F."/>
            <person name="Canessa P."/>
            <person name="Martinez D."/>
            <person name="Hibbett D."/>
            <person name="Schmoll M."/>
            <person name="Kubicek C.P."/>
            <person name="Martinez A.T."/>
            <person name="Yadav J."/>
            <person name="Master E."/>
            <person name="Magnuson J.K."/>
            <person name="James T."/>
            <person name="Yaver D."/>
            <person name="Berka R."/>
            <person name="Labutti K."/>
            <person name="Lipzen A."/>
            <person name="Aerts A."/>
            <person name="Barry K."/>
            <person name="Henrissat B."/>
            <person name="Blanchette R."/>
            <person name="Grigoriev I."/>
            <person name="Cullen D."/>
        </authorList>
    </citation>
    <scope>NUCLEOTIDE SEQUENCE [LARGE SCALE GENOMIC DNA]</scope>
    <source>
        <strain evidence="3 4">MAD-698-R-SB12</strain>
    </source>
</reference>
<keyword evidence="2" id="KW-0812">Transmembrane</keyword>
<dbReference type="Proteomes" id="UP000194127">
    <property type="component" value="Unassembled WGS sequence"/>
</dbReference>
<dbReference type="OrthoDB" id="3358294at2759"/>
<evidence type="ECO:0000256" key="1">
    <source>
        <dbReference type="SAM" id="MobiDB-lite"/>
    </source>
</evidence>
<dbReference type="EMBL" id="KZ110595">
    <property type="protein sequence ID" value="OSX63515.1"/>
    <property type="molecule type" value="Genomic_DNA"/>
</dbReference>